<dbReference type="GO" id="GO:0005178">
    <property type="term" value="F:integrin binding"/>
    <property type="evidence" value="ECO:0007669"/>
    <property type="project" value="TreeGrafter"/>
</dbReference>
<dbReference type="Pfam" id="PF20433">
    <property type="entry name" value="PKAT_KLD"/>
    <property type="match status" value="1"/>
</dbReference>
<evidence type="ECO:0000256" key="3">
    <source>
        <dbReference type="ARBA" id="ARBA00025776"/>
    </source>
</evidence>
<keyword evidence="6" id="KW-0472">Membrane</keyword>
<keyword evidence="4" id="KW-0479">Metal-binding</keyword>
<dbReference type="GO" id="GO:0005886">
    <property type="term" value="C:plasma membrane"/>
    <property type="evidence" value="ECO:0007669"/>
    <property type="project" value="TreeGrafter"/>
</dbReference>
<dbReference type="InterPro" id="IPR045219">
    <property type="entry name" value="PKAT"/>
</dbReference>
<feature type="transmembrane region" description="Helical" evidence="6">
    <location>
        <begin position="709"/>
        <end position="729"/>
    </location>
</feature>
<keyword evidence="6" id="KW-1133">Transmembrane helix</keyword>
<dbReference type="PROSITE" id="PS50103">
    <property type="entry name" value="ZF_C3H1"/>
    <property type="match status" value="1"/>
</dbReference>
<dbReference type="Proteomes" id="UP000694569">
    <property type="component" value="Unplaced"/>
</dbReference>
<organism evidence="9 10">
    <name type="scientific">Leptobrachium leishanense</name>
    <name type="common">Leishan spiny toad</name>
    <dbReference type="NCBI Taxonomy" id="445787"/>
    <lineage>
        <taxon>Eukaryota</taxon>
        <taxon>Metazoa</taxon>
        <taxon>Chordata</taxon>
        <taxon>Craniata</taxon>
        <taxon>Vertebrata</taxon>
        <taxon>Euteleostomi</taxon>
        <taxon>Amphibia</taxon>
        <taxon>Batrachia</taxon>
        <taxon>Anura</taxon>
        <taxon>Pelobatoidea</taxon>
        <taxon>Megophryidae</taxon>
        <taxon>Leptobrachium</taxon>
    </lineage>
</organism>
<dbReference type="Gene3D" id="2.60.40.10">
    <property type="entry name" value="Immunoglobulins"/>
    <property type="match status" value="1"/>
</dbReference>
<dbReference type="InterPro" id="IPR022409">
    <property type="entry name" value="PKD/Chitinase_dom"/>
</dbReference>
<feature type="zinc finger region" description="C3H1-type" evidence="4">
    <location>
        <begin position="1"/>
        <end position="25"/>
    </location>
</feature>
<dbReference type="GeneTree" id="ENSGT00950000183188"/>
<evidence type="ECO:0000256" key="1">
    <source>
        <dbReference type="ARBA" id="ARBA00022729"/>
    </source>
</evidence>
<keyword evidence="4" id="KW-0862">Zinc</keyword>
<dbReference type="GO" id="GO:0008270">
    <property type="term" value="F:zinc ion binding"/>
    <property type="evidence" value="ECO:0007669"/>
    <property type="project" value="UniProtKB-KW"/>
</dbReference>
<dbReference type="OrthoDB" id="9940970at2759"/>
<dbReference type="Pfam" id="PF18911">
    <property type="entry name" value="PKD_4"/>
    <property type="match status" value="1"/>
</dbReference>
<reference evidence="9" key="1">
    <citation type="submission" date="2025-08" db="UniProtKB">
        <authorList>
            <consortium name="Ensembl"/>
        </authorList>
    </citation>
    <scope>IDENTIFICATION</scope>
</reference>
<sequence length="778" mass="86303">MTVCRFFLEGRCHYGDRCWNEHPRGGGRNQGQYQPQHAPGGRNWNSQAQQYQPPPPTYSKSMTWTNKSRDGGFKSSGSTGFSASQNRFSTLSAQDHEKDSPTDKDANHIDEIIRDMEIWQPSGQWVFSVYSVAKEKCNISGFSDISPEELRLEYNASQAKGTLQNYMSSLQQMVNSWKQRIHELMNLNASSRATLLNELAKPSDQTPAFGGQQQPAFGSTPHPAFGSSGFQDVKFLGKEANYKRHNGQIHGWAPDSNAWDEQLYPAWEADDARWENCWKGGKVKALLTSDSPALIGSNITFVATLQFPRCQKENEDGDIVYDTKCINDSSVYQDQYVYNWTKWVDYCGEGNCSFSNKFPDGRPFPSCPDWRRRNFIYIFQTLGQYYVQTGRSSAVLSINTTNITVGSQIMEVSVYRRGHRHHSPVAKGSGMYIVTDQIPFYVNISQKNDRISSDDIFIKDSPIQFDVLLHDPSNYLSRATVSFNWTFGDGNGSFVSNNPISSHNYTLVGNFTLNLTVKAAFPAPCQPTTPTPMVPTTQYPTTAPITSNTTDNFTDSPFTETDFTTEGPNATTEVHTTVSPGCFIKRYGYYTKNIRIVDGILAVNILEMNSVSTSSEAQNTFVDFMVSCEGSVPTDACTLILDSTCSVPQNEVCDKIETSDQCLVILRRAFTQPGTYCVNITLSDDTSVALASTLVSVKEGYSATGPLKNVLICLGVVVVIAALIGALMYNKYKGYKPIANASDHGTNAFTVSFNNLKSGIFKGGDEKHPLLKNKAGII</sequence>
<dbReference type="SUPFAM" id="SSF49299">
    <property type="entry name" value="PKD domain"/>
    <property type="match status" value="1"/>
</dbReference>
<evidence type="ECO:0000256" key="6">
    <source>
        <dbReference type="SAM" id="Phobius"/>
    </source>
</evidence>
<evidence type="ECO:0000313" key="9">
    <source>
        <dbReference type="Ensembl" id="ENSLLEP00000008956.1"/>
    </source>
</evidence>
<name>A0A8C5M3H5_9ANUR</name>
<feature type="region of interest" description="Disordered" evidence="5">
    <location>
        <begin position="24"/>
        <end position="81"/>
    </location>
</feature>
<proteinExistence type="inferred from homology"/>
<evidence type="ECO:0000259" key="7">
    <source>
        <dbReference type="PROSITE" id="PS50093"/>
    </source>
</evidence>
<dbReference type="CDD" id="cd00146">
    <property type="entry name" value="PKD"/>
    <property type="match status" value="1"/>
</dbReference>
<dbReference type="InterPro" id="IPR000571">
    <property type="entry name" value="Znf_CCCH"/>
</dbReference>
<evidence type="ECO:0000256" key="4">
    <source>
        <dbReference type="PROSITE-ProRule" id="PRU00723"/>
    </source>
</evidence>
<dbReference type="InterPro" id="IPR046846">
    <property type="entry name" value="PKAT_KLD"/>
</dbReference>
<feature type="domain" description="PKD" evidence="7">
    <location>
        <begin position="481"/>
        <end position="517"/>
    </location>
</feature>
<evidence type="ECO:0000313" key="10">
    <source>
        <dbReference type="Proteomes" id="UP000694569"/>
    </source>
</evidence>
<feature type="domain" description="C3H1-type" evidence="8">
    <location>
        <begin position="1"/>
        <end position="25"/>
    </location>
</feature>
<dbReference type="PANTHER" id="PTHR11861">
    <property type="entry name" value="MELANOCYTE PROTEIN PMEL 17-RELATED"/>
    <property type="match status" value="1"/>
</dbReference>
<dbReference type="GO" id="GO:0007155">
    <property type="term" value="P:cell adhesion"/>
    <property type="evidence" value="ECO:0007669"/>
    <property type="project" value="TreeGrafter"/>
</dbReference>
<dbReference type="AlphaFoldDB" id="A0A8C5M3H5"/>
<dbReference type="Pfam" id="PF26141">
    <property type="entry name" value="PMEL_NMB_N"/>
    <property type="match status" value="1"/>
</dbReference>
<reference evidence="9" key="2">
    <citation type="submission" date="2025-09" db="UniProtKB">
        <authorList>
            <consortium name="Ensembl"/>
        </authorList>
    </citation>
    <scope>IDENTIFICATION</scope>
</reference>
<accession>A0A8C5M3H5</accession>
<keyword evidence="4" id="KW-0863">Zinc-finger</keyword>
<comment type="similarity">
    <text evidence="3">Belongs to the PMEL/NMB family.</text>
</comment>
<keyword evidence="2" id="KW-0325">Glycoprotein</keyword>
<protein>
    <submittedName>
        <fullName evidence="9">Glycoprotein nmb</fullName>
    </submittedName>
</protein>
<dbReference type="SMART" id="SM00089">
    <property type="entry name" value="PKD"/>
    <property type="match status" value="1"/>
</dbReference>
<keyword evidence="1" id="KW-0732">Signal</keyword>
<dbReference type="InterPro" id="IPR000601">
    <property type="entry name" value="PKD_dom"/>
</dbReference>
<dbReference type="Ensembl" id="ENSLLET00000009307.1">
    <property type="protein sequence ID" value="ENSLLEP00000008956.1"/>
    <property type="gene ID" value="ENSLLEG00000005717.1"/>
</dbReference>
<dbReference type="InterPro" id="IPR013783">
    <property type="entry name" value="Ig-like_fold"/>
</dbReference>
<dbReference type="Gene3D" id="4.10.1000.10">
    <property type="entry name" value="Zinc finger, CCCH-type"/>
    <property type="match status" value="1"/>
</dbReference>
<keyword evidence="10" id="KW-1185">Reference proteome</keyword>
<dbReference type="InterPro" id="IPR035986">
    <property type="entry name" value="PKD_dom_sf"/>
</dbReference>
<keyword evidence="6" id="KW-0812">Transmembrane</keyword>
<evidence type="ECO:0000256" key="5">
    <source>
        <dbReference type="SAM" id="MobiDB-lite"/>
    </source>
</evidence>
<evidence type="ECO:0000256" key="2">
    <source>
        <dbReference type="ARBA" id="ARBA00023180"/>
    </source>
</evidence>
<dbReference type="PANTHER" id="PTHR11861:SF11">
    <property type="entry name" value="TRANSMEMBRANE GLYCOPROTEIN NMB"/>
    <property type="match status" value="1"/>
</dbReference>
<dbReference type="InterPro" id="IPR059017">
    <property type="entry name" value="PMEL_NMB_N"/>
</dbReference>
<evidence type="ECO:0000259" key="8">
    <source>
        <dbReference type="PROSITE" id="PS50103"/>
    </source>
</evidence>
<dbReference type="PROSITE" id="PS50093">
    <property type="entry name" value="PKD"/>
    <property type="match status" value="1"/>
</dbReference>